<dbReference type="SUPFAM" id="SSF51735">
    <property type="entry name" value="NAD(P)-binding Rossmann-fold domains"/>
    <property type="match status" value="1"/>
</dbReference>
<evidence type="ECO:0000313" key="3">
    <source>
        <dbReference type="Proteomes" id="UP000216311"/>
    </source>
</evidence>
<dbReference type="Pfam" id="PF13460">
    <property type="entry name" value="NAD_binding_10"/>
    <property type="match status" value="1"/>
</dbReference>
<dbReference type="Proteomes" id="UP000216311">
    <property type="component" value="Unassembled WGS sequence"/>
</dbReference>
<protein>
    <submittedName>
        <fullName evidence="2">NADH-flavin reductase</fullName>
    </submittedName>
</protein>
<comment type="caution">
    <text evidence="2">The sequence shown here is derived from an EMBL/GenBank/DDBJ whole genome shotgun (WGS) entry which is preliminary data.</text>
</comment>
<reference evidence="2 3" key="1">
    <citation type="submission" date="2017-07" db="EMBL/GenBank/DDBJ databases">
        <title>Draft whole genome sequences of clinical Proprionibacteriaceae strains.</title>
        <authorList>
            <person name="Bernier A.-M."/>
            <person name="Bernard K."/>
            <person name="Domingo M.-C."/>
        </authorList>
    </citation>
    <scope>NUCLEOTIDE SEQUENCE [LARGE SCALE GENOMIC DNA]</scope>
    <source>
        <strain evidence="2 3">NML 130396</strain>
    </source>
</reference>
<dbReference type="OrthoDB" id="3191258at2"/>
<dbReference type="EMBL" id="NMVQ01000043">
    <property type="protein sequence ID" value="OYO18624.1"/>
    <property type="molecule type" value="Genomic_DNA"/>
</dbReference>
<dbReference type="GO" id="GO:0016646">
    <property type="term" value="F:oxidoreductase activity, acting on the CH-NH group of donors, NAD or NADP as acceptor"/>
    <property type="evidence" value="ECO:0007669"/>
    <property type="project" value="TreeGrafter"/>
</dbReference>
<dbReference type="InterPro" id="IPR036291">
    <property type="entry name" value="NAD(P)-bd_dom_sf"/>
</dbReference>
<proteinExistence type="predicted"/>
<dbReference type="PANTHER" id="PTHR43355:SF2">
    <property type="entry name" value="FLAVIN REDUCTASE (NADPH)"/>
    <property type="match status" value="1"/>
</dbReference>
<evidence type="ECO:0000259" key="1">
    <source>
        <dbReference type="Pfam" id="PF13460"/>
    </source>
</evidence>
<dbReference type="AlphaFoldDB" id="A0A255GYC3"/>
<dbReference type="RefSeq" id="WP_094364858.1">
    <property type="nucleotide sequence ID" value="NZ_NMVQ01000043.1"/>
</dbReference>
<gene>
    <name evidence="2" type="ORF">CGZ93_14465</name>
</gene>
<dbReference type="Gene3D" id="3.40.50.720">
    <property type="entry name" value="NAD(P)-binding Rossmann-like Domain"/>
    <property type="match status" value="1"/>
</dbReference>
<sequence length="209" mass="22006">MRIAVFGSTGMVGANVVAEALDRGHDVDAVSRNPVASALDRLTGHAVDVADRAAVAGVLSQVDAAVLTIRLAPGEEHQIAPLTQGFLEAAAGTRVLIVGGSAPLRTPNDPGRLVIDDPRFVPEQWQPIARASLAQFHVWQEFRDAGAVYLSPPAVLEPGVRAGRYRRGGTTLLVDADGRSAISAADLAIAVVDELEQPCREPHFTVAQL</sequence>
<organism evidence="2 3">
    <name type="scientific">Enemella dayhoffiae</name>
    <dbReference type="NCBI Taxonomy" id="2016507"/>
    <lineage>
        <taxon>Bacteria</taxon>
        <taxon>Bacillati</taxon>
        <taxon>Actinomycetota</taxon>
        <taxon>Actinomycetes</taxon>
        <taxon>Propionibacteriales</taxon>
        <taxon>Propionibacteriaceae</taxon>
        <taxon>Enemella</taxon>
    </lineage>
</organism>
<dbReference type="InterPro" id="IPR051606">
    <property type="entry name" value="Polyketide_Oxido-like"/>
</dbReference>
<accession>A0A255GYC3</accession>
<feature type="domain" description="NAD(P)-binding" evidence="1">
    <location>
        <begin position="7"/>
        <end position="198"/>
    </location>
</feature>
<dbReference type="InterPro" id="IPR016040">
    <property type="entry name" value="NAD(P)-bd_dom"/>
</dbReference>
<keyword evidence="3" id="KW-1185">Reference proteome</keyword>
<name>A0A255GYC3_9ACTN</name>
<dbReference type="PANTHER" id="PTHR43355">
    <property type="entry name" value="FLAVIN REDUCTASE (NADPH)"/>
    <property type="match status" value="1"/>
</dbReference>
<evidence type="ECO:0000313" key="2">
    <source>
        <dbReference type="EMBL" id="OYO18624.1"/>
    </source>
</evidence>